<proteinExistence type="predicted"/>
<accession>A0ACD3ADM8</accession>
<evidence type="ECO:0000313" key="2">
    <source>
        <dbReference type="Proteomes" id="UP000308600"/>
    </source>
</evidence>
<dbReference type="Proteomes" id="UP000308600">
    <property type="component" value="Unassembled WGS sequence"/>
</dbReference>
<sequence length="205" mass="23269">MDWEEGNPVLHSSVSECGTSESDLDCEVPDINWPIDSGREEKQIIFKLYCAPVYCKTQSPKPKPKCDFFSGDRVTKTAFRGFQSSKLRFPIGRFSVTFLLLQVRKTVVGNIHKGHQSVACRTHARRRTNGSPELELVIVRSLYTRLGIQLQGYKPYRRNDKISRELDLMTRNGGRRVKSPRAGPGAGLGPVQWDISRSRYSCSEF</sequence>
<reference evidence="1 2" key="1">
    <citation type="journal article" date="2019" name="Nat. Ecol. Evol.">
        <title>Megaphylogeny resolves global patterns of mushroom evolution.</title>
        <authorList>
            <person name="Varga T."/>
            <person name="Krizsan K."/>
            <person name="Foldi C."/>
            <person name="Dima B."/>
            <person name="Sanchez-Garcia M."/>
            <person name="Sanchez-Ramirez S."/>
            <person name="Szollosi G.J."/>
            <person name="Szarkandi J.G."/>
            <person name="Papp V."/>
            <person name="Albert L."/>
            <person name="Andreopoulos W."/>
            <person name="Angelini C."/>
            <person name="Antonin V."/>
            <person name="Barry K.W."/>
            <person name="Bougher N.L."/>
            <person name="Buchanan P."/>
            <person name="Buyck B."/>
            <person name="Bense V."/>
            <person name="Catcheside P."/>
            <person name="Chovatia M."/>
            <person name="Cooper J."/>
            <person name="Damon W."/>
            <person name="Desjardin D."/>
            <person name="Finy P."/>
            <person name="Geml J."/>
            <person name="Haridas S."/>
            <person name="Hughes K."/>
            <person name="Justo A."/>
            <person name="Karasinski D."/>
            <person name="Kautmanova I."/>
            <person name="Kiss B."/>
            <person name="Kocsube S."/>
            <person name="Kotiranta H."/>
            <person name="LaButti K.M."/>
            <person name="Lechner B.E."/>
            <person name="Liimatainen K."/>
            <person name="Lipzen A."/>
            <person name="Lukacs Z."/>
            <person name="Mihaltcheva S."/>
            <person name="Morgado L.N."/>
            <person name="Niskanen T."/>
            <person name="Noordeloos M.E."/>
            <person name="Ohm R.A."/>
            <person name="Ortiz-Santana B."/>
            <person name="Ovrebo C."/>
            <person name="Racz N."/>
            <person name="Riley R."/>
            <person name="Savchenko A."/>
            <person name="Shiryaev A."/>
            <person name="Soop K."/>
            <person name="Spirin V."/>
            <person name="Szebenyi C."/>
            <person name="Tomsovsky M."/>
            <person name="Tulloss R.E."/>
            <person name="Uehling J."/>
            <person name="Grigoriev I.V."/>
            <person name="Vagvolgyi C."/>
            <person name="Papp T."/>
            <person name="Martin F.M."/>
            <person name="Miettinen O."/>
            <person name="Hibbett D.S."/>
            <person name="Nagy L.G."/>
        </authorList>
    </citation>
    <scope>NUCLEOTIDE SEQUENCE [LARGE SCALE GENOMIC DNA]</scope>
    <source>
        <strain evidence="1 2">NL-1719</strain>
    </source>
</reference>
<evidence type="ECO:0000313" key="1">
    <source>
        <dbReference type="EMBL" id="TFK63765.1"/>
    </source>
</evidence>
<organism evidence="1 2">
    <name type="scientific">Pluteus cervinus</name>
    <dbReference type="NCBI Taxonomy" id="181527"/>
    <lineage>
        <taxon>Eukaryota</taxon>
        <taxon>Fungi</taxon>
        <taxon>Dikarya</taxon>
        <taxon>Basidiomycota</taxon>
        <taxon>Agaricomycotina</taxon>
        <taxon>Agaricomycetes</taxon>
        <taxon>Agaricomycetidae</taxon>
        <taxon>Agaricales</taxon>
        <taxon>Pluteineae</taxon>
        <taxon>Pluteaceae</taxon>
        <taxon>Pluteus</taxon>
    </lineage>
</organism>
<name>A0ACD3ADM8_9AGAR</name>
<gene>
    <name evidence="1" type="ORF">BDN72DRAFT_861874</name>
</gene>
<dbReference type="EMBL" id="ML208506">
    <property type="protein sequence ID" value="TFK63765.1"/>
    <property type="molecule type" value="Genomic_DNA"/>
</dbReference>
<keyword evidence="2" id="KW-1185">Reference proteome</keyword>
<protein>
    <submittedName>
        <fullName evidence="1">Uncharacterized protein</fullName>
    </submittedName>
</protein>